<sequence length="448" mass="51693">MMVMDDIKSDERDSLKKRADNYLRRAIEYERDGYVEMASLEYVHYADILWQMGNKEESIKYYETADRLSPLSSHFRNNLGDMYYDLGKRELAAREYAKVVGLYAEQGLLDSAIRLCRSFLEKLPGNITLMYELAELYMKSERTQKAVNEYQRIIDEEGEGIALAHERLGDIYARRGSTKEALHNYLKAANEYFKERELSEAIEQYRNILKLKPESVAARQRLVELLAMKKDKKSLTEELLALADILMKQGKKEMALSTYTKVREIEPSNLQAQKRLSEALRLATVEEATGGLEIDERMSNEVMSSLDSIVKELGGTDTEEAEETIKDAETHYNLGTGYLEMDLYDDAIRELQMASRNKRLRAKACNILGLCFMEKGDVEMAIREYIRGLKAVENEYEELGLRYNLASAYEYAGELKKALDQLIDIYVVDVNYLDVKEKIESIKNRLSK</sequence>
<evidence type="ECO:0000313" key="4">
    <source>
        <dbReference type="EMBL" id="OQX90183.1"/>
    </source>
</evidence>
<protein>
    <recommendedName>
        <fullName evidence="6">MalT-like TPR region domain-containing protein</fullName>
    </recommendedName>
</protein>
<evidence type="ECO:0000256" key="1">
    <source>
        <dbReference type="ARBA" id="ARBA00022737"/>
    </source>
</evidence>
<comment type="caution">
    <text evidence="4">The sequence shown here is derived from an EMBL/GenBank/DDBJ whole genome shotgun (WGS) entry which is preliminary data.</text>
</comment>
<dbReference type="Pfam" id="PF13432">
    <property type="entry name" value="TPR_16"/>
    <property type="match status" value="3"/>
</dbReference>
<dbReference type="InterPro" id="IPR019734">
    <property type="entry name" value="TPR_rpt"/>
</dbReference>
<reference evidence="5" key="1">
    <citation type="submission" date="2017-03" db="EMBL/GenBank/DDBJ databases">
        <title>Novel pathways for hydrocarbon cycling and metabolic interdependencies in hydrothermal sediment communities.</title>
        <authorList>
            <person name="Dombrowski N."/>
            <person name="Seitz K."/>
            <person name="Teske A."/>
            <person name="Baker B."/>
        </authorList>
    </citation>
    <scope>NUCLEOTIDE SEQUENCE [LARGE SCALE GENOMIC DNA]</scope>
</reference>
<gene>
    <name evidence="4" type="ORF">B6D57_04465</name>
</gene>
<dbReference type="PANTHER" id="PTHR45586:SF1">
    <property type="entry name" value="LIPOPOLYSACCHARIDE ASSEMBLY PROTEIN B"/>
    <property type="match status" value="1"/>
</dbReference>
<feature type="repeat" description="TPR" evidence="3">
    <location>
        <begin position="236"/>
        <end position="269"/>
    </location>
</feature>
<dbReference type="EMBL" id="NATQ01000092">
    <property type="protein sequence ID" value="OQX90183.1"/>
    <property type="molecule type" value="Genomic_DNA"/>
</dbReference>
<dbReference type="SUPFAM" id="SSF48452">
    <property type="entry name" value="TPR-like"/>
    <property type="match status" value="2"/>
</dbReference>
<dbReference type="Proteomes" id="UP000192611">
    <property type="component" value="Unassembled WGS sequence"/>
</dbReference>
<dbReference type="SMART" id="SM00028">
    <property type="entry name" value="TPR"/>
    <property type="match status" value="8"/>
</dbReference>
<dbReference type="Pfam" id="PF14559">
    <property type="entry name" value="TPR_19"/>
    <property type="match status" value="1"/>
</dbReference>
<name>A0A1W9S062_9BACT</name>
<organism evidence="4 5">
    <name type="scientific">Candidatus Coatesbacteria bacterium 4484_99</name>
    <dbReference type="NCBI Taxonomy" id="1970774"/>
    <lineage>
        <taxon>Bacteria</taxon>
        <taxon>Candidatus Coatesiibacteriota</taxon>
    </lineage>
</organism>
<dbReference type="AlphaFoldDB" id="A0A1W9S062"/>
<feature type="repeat" description="TPR" evidence="3">
    <location>
        <begin position="182"/>
        <end position="215"/>
    </location>
</feature>
<dbReference type="Pfam" id="PF13176">
    <property type="entry name" value="TPR_7"/>
    <property type="match status" value="1"/>
</dbReference>
<keyword evidence="2 3" id="KW-0802">TPR repeat</keyword>
<evidence type="ECO:0000256" key="2">
    <source>
        <dbReference type="ARBA" id="ARBA00022803"/>
    </source>
</evidence>
<accession>A0A1W9S062</accession>
<evidence type="ECO:0008006" key="6">
    <source>
        <dbReference type="Google" id="ProtNLM"/>
    </source>
</evidence>
<proteinExistence type="predicted"/>
<dbReference type="PANTHER" id="PTHR45586">
    <property type="entry name" value="TPR REPEAT-CONTAINING PROTEIN PA4667"/>
    <property type="match status" value="1"/>
</dbReference>
<evidence type="ECO:0000256" key="3">
    <source>
        <dbReference type="PROSITE-ProRule" id="PRU00339"/>
    </source>
</evidence>
<dbReference type="PROSITE" id="PS50005">
    <property type="entry name" value="TPR"/>
    <property type="match status" value="2"/>
</dbReference>
<dbReference type="Gene3D" id="1.25.40.10">
    <property type="entry name" value="Tetratricopeptide repeat domain"/>
    <property type="match status" value="4"/>
</dbReference>
<keyword evidence="1" id="KW-0677">Repeat</keyword>
<evidence type="ECO:0000313" key="5">
    <source>
        <dbReference type="Proteomes" id="UP000192611"/>
    </source>
</evidence>
<dbReference type="InterPro" id="IPR011990">
    <property type="entry name" value="TPR-like_helical_dom_sf"/>
</dbReference>
<dbReference type="InterPro" id="IPR051012">
    <property type="entry name" value="CellSynth/LPSAsmb/PSIAsmb"/>
</dbReference>